<dbReference type="Proteomes" id="UP000031443">
    <property type="component" value="Unassembled WGS sequence"/>
</dbReference>
<evidence type="ECO:0000313" key="2">
    <source>
        <dbReference type="EMBL" id="EMP42441.1"/>
    </source>
</evidence>
<sequence length="84" mass="9077">MHQCHAKIKELRQAYQKEREANCRSGAVPKTCCFYKELDIILGGDPTSTAKSPVDALGDTSTGGGGQWTRSLGRDSGHRGEVGR</sequence>
<proteinExistence type="predicted"/>
<feature type="region of interest" description="Disordered" evidence="1">
    <location>
        <begin position="45"/>
        <end position="84"/>
    </location>
</feature>
<reference evidence="3" key="1">
    <citation type="journal article" date="2013" name="Nat. Genet.">
        <title>The draft genomes of soft-shell turtle and green sea turtle yield insights into the development and evolution of the turtle-specific body plan.</title>
        <authorList>
            <person name="Wang Z."/>
            <person name="Pascual-Anaya J."/>
            <person name="Zadissa A."/>
            <person name="Li W."/>
            <person name="Niimura Y."/>
            <person name="Huang Z."/>
            <person name="Li C."/>
            <person name="White S."/>
            <person name="Xiong Z."/>
            <person name="Fang D."/>
            <person name="Wang B."/>
            <person name="Ming Y."/>
            <person name="Chen Y."/>
            <person name="Zheng Y."/>
            <person name="Kuraku S."/>
            <person name="Pignatelli M."/>
            <person name="Herrero J."/>
            <person name="Beal K."/>
            <person name="Nozawa M."/>
            <person name="Li Q."/>
            <person name="Wang J."/>
            <person name="Zhang H."/>
            <person name="Yu L."/>
            <person name="Shigenobu S."/>
            <person name="Wang J."/>
            <person name="Liu J."/>
            <person name="Flicek P."/>
            <person name="Searle S."/>
            <person name="Wang J."/>
            <person name="Kuratani S."/>
            <person name="Yin Y."/>
            <person name="Aken B."/>
            <person name="Zhang G."/>
            <person name="Irie N."/>
        </authorList>
    </citation>
    <scope>NUCLEOTIDE SEQUENCE [LARGE SCALE GENOMIC DNA]</scope>
</reference>
<evidence type="ECO:0000256" key="1">
    <source>
        <dbReference type="SAM" id="MobiDB-lite"/>
    </source>
</evidence>
<name>M7BX71_CHEMY</name>
<protein>
    <submittedName>
        <fullName evidence="2">Uncharacterized protein</fullName>
    </submittedName>
</protein>
<organism evidence="2 3">
    <name type="scientific">Chelonia mydas</name>
    <name type="common">Green sea-turtle</name>
    <name type="synonym">Chelonia agassizi</name>
    <dbReference type="NCBI Taxonomy" id="8469"/>
    <lineage>
        <taxon>Eukaryota</taxon>
        <taxon>Metazoa</taxon>
        <taxon>Chordata</taxon>
        <taxon>Craniata</taxon>
        <taxon>Vertebrata</taxon>
        <taxon>Euteleostomi</taxon>
        <taxon>Archelosauria</taxon>
        <taxon>Testudinata</taxon>
        <taxon>Testudines</taxon>
        <taxon>Cryptodira</taxon>
        <taxon>Durocryptodira</taxon>
        <taxon>Americhelydia</taxon>
        <taxon>Chelonioidea</taxon>
        <taxon>Cheloniidae</taxon>
        <taxon>Chelonia</taxon>
    </lineage>
</organism>
<dbReference type="AlphaFoldDB" id="M7BX71"/>
<keyword evidence="3" id="KW-1185">Reference proteome</keyword>
<accession>M7BX71</accession>
<evidence type="ECO:0000313" key="3">
    <source>
        <dbReference type="Proteomes" id="UP000031443"/>
    </source>
</evidence>
<gene>
    <name evidence="2" type="ORF">UY3_00280</name>
</gene>
<dbReference type="EMBL" id="KB473078">
    <property type="protein sequence ID" value="EMP42441.1"/>
    <property type="molecule type" value="Genomic_DNA"/>
</dbReference>
<feature type="compositionally biased region" description="Basic and acidic residues" evidence="1">
    <location>
        <begin position="72"/>
        <end position="84"/>
    </location>
</feature>